<organism evidence="1 2">
    <name type="scientific">Cyprinus carpio carpio</name>
    <dbReference type="NCBI Taxonomy" id="630221"/>
    <lineage>
        <taxon>Eukaryota</taxon>
        <taxon>Metazoa</taxon>
        <taxon>Chordata</taxon>
        <taxon>Craniata</taxon>
        <taxon>Vertebrata</taxon>
        <taxon>Euteleostomi</taxon>
        <taxon>Actinopterygii</taxon>
        <taxon>Neopterygii</taxon>
        <taxon>Teleostei</taxon>
        <taxon>Ostariophysi</taxon>
        <taxon>Cypriniformes</taxon>
        <taxon>Cyprinidae</taxon>
        <taxon>Cyprininae</taxon>
        <taxon>Cyprinus</taxon>
    </lineage>
</organism>
<dbReference type="Ensembl" id="ENSCCRT00000200834.1">
    <property type="protein sequence ID" value="ENSCCRP00000134021.1"/>
    <property type="gene ID" value="ENSCCRG00000055702.1"/>
</dbReference>
<accession>A0A9J7ZTR4</accession>
<proteinExistence type="predicted"/>
<dbReference type="Gene3D" id="1.25.40.10">
    <property type="entry name" value="Tetratricopeptide repeat domain"/>
    <property type="match status" value="3"/>
</dbReference>
<keyword evidence="2" id="KW-1185">Reference proteome</keyword>
<evidence type="ECO:0000313" key="2">
    <source>
        <dbReference type="Proteomes" id="UP001108240"/>
    </source>
</evidence>
<protein>
    <submittedName>
        <fullName evidence="1">Tetratricopeptide repeat domain 34</fullName>
    </submittedName>
</protein>
<name>A0A9J7ZTR4_CYPCA</name>
<dbReference type="AlphaFoldDB" id="A0A9J7ZTR4"/>
<dbReference type="InterPro" id="IPR042161">
    <property type="entry name" value="TTC34"/>
</dbReference>
<dbReference type="InterPro" id="IPR011990">
    <property type="entry name" value="TPR-like_helical_dom_sf"/>
</dbReference>
<dbReference type="GeneTree" id="ENSGT00390000003047"/>
<dbReference type="OMA" id="ISMEHAS"/>
<dbReference type="SUPFAM" id="SSF48452">
    <property type="entry name" value="TPR-like"/>
    <property type="match status" value="2"/>
</dbReference>
<dbReference type="PANTHER" id="PTHR44874:SF1">
    <property type="entry name" value="TETRATRICOPEPTIDE REPEAT PROTEIN 34"/>
    <property type="match status" value="1"/>
</dbReference>
<dbReference type="SMART" id="SM00028">
    <property type="entry name" value="TPR"/>
    <property type="match status" value="8"/>
</dbReference>
<dbReference type="Proteomes" id="UP001108240">
    <property type="component" value="Unplaced"/>
</dbReference>
<dbReference type="InterPro" id="IPR019734">
    <property type="entry name" value="TPR_rpt"/>
</dbReference>
<sequence>MQFIFNRLIEQLNCAKRLTKDSGRAAALYTHAFGNNAVSTVGHMRGLNAGHLEEMISTLEAWLDGVSHNSIEGLGKGLVAVFLSTLCPNNVSPSLYKMQSVLQGTGHASDEIFARCSALLEGKQMPQPEGCTQLILELTRALACLLSDAQNPKGPQLYLQAFHGNKSETVRLVKERQTQHVELLIKAFYQQMSPRYSIIYSKGQMEKASKSYTSKELQAAVLFSSGMFTESAEALSLALKLGESQTKHAMAPEKIACLLVGRAAANFSSNGGGRELWVRLADCLLLRGEHREALSISGQLTAAAPDQQSYQNTVQVLRGYSRLFTEDHKRALEDFQAVIEHNTPHPPSCVCALCGRGILRMMAGSHYLTALDYITASQLQPQDAALTVRCLVPWNSRGLLCTMLLEQGRVMLEGTEEQRAETIPRAHQDHEEVHTTNKQRYICIFSDAKLIQLLSNLSGVLQLLKKLINSGDTSCLWPLLSVTSLQDRALLEKHCHTASKRILCGQQAESAIREAVAYLFIAIMASGNEAIDSLLERARCYVLLGQWKTVIFDFTAVLKEHPDHVQALCGRGFTYLMLNQQKLLREAFLIDGALMNTDCREPRWHLLYIDTLLAKGEVNAAGAHLKQVFGQEPRDTAAKARWGVGKAWQQNYKVAANYLSVVAEKEQATLDFLITLLQSVQRKRLAQAASQQASSVCESGQWEQALALLTLAVRVVSEMKLQARAASDLNKVIQGHNADGREEQMVWTEDLCRRGSSLLLCSHKESGLQDFSQALDLHEEQALLCVEAGLGTQRLAEMYLCFALQNYGQQKLKKAWLLTETGLKVDSSHVELCRLRARIKIVLFYQCFQH</sequence>
<evidence type="ECO:0000313" key="1">
    <source>
        <dbReference type="Ensembl" id="ENSCCRP00000134021.1"/>
    </source>
</evidence>
<reference evidence="1" key="1">
    <citation type="submission" date="2025-08" db="UniProtKB">
        <authorList>
            <consortium name="Ensembl"/>
        </authorList>
    </citation>
    <scope>IDENTIFICATION</scope>
</reference>
<dbReference type="PANTHER" id="PTHR44874">
    <property type="entry name" value="TETRATRICOPEPTIDE REPEAT PROTEIN 34"/>
    <property type="match status" value="1"/>
</dbReference>
<reference evidence="1" key="2">
    <citation type="submission" date="2025-09" db="UniProtKB">
        <authorList>
            <consortium name="Ensembl"/>
        </authorList>
    </citation>
    <scope>IDENTIFICATION</scope>
</reference>